<dbReference type="Pfam" id="PF03732">
    <property type="entry name" value="Retrotrans_gag"/>
    <property type="match status" value="1"/>
</dbReference>
<dbReference type="GO" id="GO:0008270">
    <property type="term" value="F:zinc ion binding"/>
    <property type="evidence" value="ECO:0007669"/>
    <property type="project" value="UniProtKB-KW"/>
</dbReference>
<dbReference type="Proteomes" id="UP000585474">
    <property type="component" value="Unassembled WGS sequence"/>
</dbReference>
<dbReference type="InterPro" id="IPR036875">
    <property type="entry name" value="Znf_CCHC_sf"/>
</dbReference>
<comment type="caution">
    <text evidence="4">The sequence shown here is derived from an EMBL/GenBank/DDBJ whole genome shotgun (WGS) entry which is preliminary data.</text>
</comment>
<dbReference type="InterPro" id="IPR001878">
    <property type="entry name" value="Znf_CCHC"/>
</dbReference>
<reference evidence="4 5" key="1">
    <citation type="submission" date="2019-07" db="EMBL/GenBank/DDBJ databases">
        <title>De Novo Assembly of kiwifruit Actinidia rufa.</title>
        <authorList>
            <person name="Sugita-Konishi S."/>
            <person name="Sato K."/>
            <person name="Mori E."/>
            <person name="Abe Y."/>
            <person name="Kisaki G."/>
            <person name="Hamano K."/>
            <person name="Suezawa K."/>
            <person name="Otani M."/>
            <person name="Fukuda T."/>
            <person name="Manabe T."/>
            <person name="Gomi K."/>
            <person name="Tabuchi M."/>
            <person name="Akimitsu K."/>
            <person name="Kataoka I."/>
        </authorList>
    </citation>
    <scope>NUCLEOTIDE SEQUENCE [LARGE SCALE GENOMIC DNA]</scope>
    <source>
        <strain evidence="5">cv. Fuchu</strain>
    </source>
</reference>
<feature type="compositionally biased region" description="Basic and acidic residues" evidence="2">
    <location>
        <begin position="18"/>
        <end position="27"/>
    </location>
</feature>
<evidence type="ECO:0000313" key="4">
    <source>
        <dbReference type="EMBL" id="GFY90953.1"/>
    </source>
</evidence>
<feature type="region of interest" description="Disordered" evidence="2">
    <location>
        <begin position="1"/>
        <end position="27"/>
    </location>
</feature>
<evidence type="ECO:0000259" key="3">
    <source>
        <dbReference type="PROSITE" id="PS50158"/>
    </source>
</evidence>
<feature type="compositionally biased region" description="Polar residues" evidence="2">
    <location>
        <begin position="186"/>
        <end position="205"/>
    </location>
</feature>
<gene>
    <name evidence="4" type="ORF">Acr_07g0011490</name>
</gene>
<dbReference type="GO" id="GO:0003676">
    <property type="term" value="F:nucleic acid binding"/>
    <property type="evidence" value="ECO:0007669"/>
    <property type="project" value="InterPro"/>
</dbReference>
<feature type="domain" description="CCHC-type" evidence="3">
    <location>
        <begin position="264"/>
        <end position="280"/>
    </location>
</feature>
<dbReference type="AlphaFoldDB" id="A0A7J0EX35"/>
<dbReference type="PANTHER" id="PTHR34482">
    <property type="entry name" value="DNA DAMAGE-INDUCIBLE PROTEIN 1-LIKE"/>
    <property type="match status" value="1"/>
</dbReference>
<evidence type="ECO:0000256" key="2">
    <source>
        <dbReference type="SAM" id="MobiDB-lite"/>
    </source>
</evidence>
<organism evidence="4 5">
    <name type="scientific">Actinidia rufa</name>
    <dbReference type="NCBI Taxonomy" id="165716"/>
    <lineage>
        <taxon>Eukaryota</taxon>
        <taxon>Viridiplantae</taxon>
        <taxon>Streptophyta</taxon>
        <taxon>Embryophyta</taxon>
        <taxon>Tracheophyta</taxon>
        <taxon>Spermatophyta</taxon>
        <taxon>Magnoliopsida</taxon>
        <taxon>eudicotyledons</taxon>
        <taxon>Gunneridae</taxon>
        <taxon>Pentapetalae</taxon>
        <taxon>asterids</taxon>
        <taxon>Ericales</taxon>
        <taxon>Actinidiaceae</taxon>
        <taxon>Actinidia</taxon>
    </lineage>
</organism>
<dbReference type="InterPro" id="IPR005162">
    <property type="entry name" value="Retrotrans_gag_dom"/>
</dbReference>
<sequence>MADEESSVSARGVGQEEPEPRVQHQPDATERLAALMTQYMEFQMARPARGTTLHEQFMKLNPPEFMGATDPLVAEEWLKKLDTIFEKEQEFMSLKKRTMSVAEFEEKFIALSRFAPKMVRTEELKCRRFEQGLDWQIRSRVAMFEINIYSELVNKTKIAEREVMEFQNRRESFKKRRFDSGAGPSRQRSSDVTATVEQSRAQTEAGSARPGNSRGGGSSRGRGSWRPPVRPNTAQSGPTGGITCYRCGIEGHIVRDCPLPWADKCYQCGQPGHIARHCTQRPIAASSVGSAVGGGRGATRSAQQGQTTTPEQRAQARVYAMTQRDSQATPNAVTGCLCLFQD</sequence>
<keyword evidence="1" id="KW-0479">Metal-binding</keyword>
<feature type="region of interest" description="Disordered" evidence="2">
    <location>
        <begin position="175"/>
        <end position="237"/>
    </location>
</feature>
<protein>
    <recommendedName>
        <fullName evidence="3">CCHC-type domain-containing protein</fullName>
    </recommendedName>
</protein>
<dbReference type="EMBL" id="BJWL01000007">
    <property type="protein sequence ID" value="GFY90953.1"/>
    <property type="molecule type" value="Genomic_DNA"/>
</dbReference>
<proteinExistence type="predicted"/>
<dbReference type="Gene3D" id="4.10.60.10">
    <property type="entry name" value="Zinc finger, CCHC-type"/>
    <property type="match status" value="1"/>
</dbReference>
<keyword evidence="1" id="KW-0862">Zinc</keyword>
<evidence type="ECO:0000313" key="5">
    <source>
        <dbReference type="Proteomes" id="UP000585474"/>
    </source>
</evidence>
<name>A0A7J0EX35_9ERIC</name>
<keyword evidence="5" id="KW-1185">Reference proteome</keyword>
<feature type="region of interest" description="Disordered" evidence="2">
    <location>
        <begin position="289"/>
        <end position="311"/>
    </location>
</feature>
<evidence type="ECO:0000256" key="1">
    <source>
        <dbReference type="PROSITE-ProRule" id="PRU00047"/>
    </source>
</evidence>
<dbReference type="SMART" id="SM00343">
    <property type="entry name" value="ZnF_C2HC"/>
    <property type="match status" value="2"/>
</dbReference>
<dbReference type="OrthoDB" id="3863715at2759"/>
<dbReference type="PANTHER" id="PTHR34482:SF36">
    <property type="entry name" value="RETROTRANSPOSON GAG DOMAIN-CONTAINING PROTEIN"/>
    <property type="match status" value="1"/>
</dbReference>
<dbReference type="PROSITE" id="PS50158">
    <property type="entry name" value="ZF_CCHC"/>
    <property type="match status" value="2"/>
</dbReference>
<feature type="domain" description="CCHC-type" evidence="3">
    <location>
        <begin position="244"/>
        <end position="258"/>
    </location>
</feature>
<keyword evidence="1" id="KW-0863">Zinc-finger</keyword>
<dbReference type="Pfam" id="PF00098">
    <property type="entry name" value="zf-CCHC"/>
    <property type="match status" value="2"/>
</dbReference>
<accession>A0A7J0EX35</accession>
<dbReference type="SUPFAM" id="SSF57756">
    <property type="entry name" value="Retrovirus zinc finger-like domains"/>
    <property type="match status" value="1"/>
</dbReference>